<protein>
    <recommendedName>
        <fullName evidence="3">PPPDE domain-containing protein</fullName>
    </recommendedName>
</protein>
<accession>A0AA35R3A3</accession>
<dbReference type="Proteomes" id="UP001174909">
    <property type="component" value="Unassembled WGS sequence"/>
</dbReference>
<comment type="caution">
    <text evidence="1">The sequence shown here is derived from an EMBL/GenBank/DDBJ whole genome shotgun (WGS) entry which is preliminary data.</text>
</comment>
<reference evidence="1" key="1">
    <citation type="submission" date="2023-03" db="EMBL/GenBank/DDBJ databases">
        <authorList>
            <person name="Steffen K."/>
            <person name="Cardenas P."/>
        </authorList>
    </citation>
    <scope>NUCLEOTIDE SEQUENCE</scope>
</reference>
<proteinExistence type="predicted"/>
<keyword evidence="2" id="KW-1185">Reference proteome</keyword>
<sequence>METLGKSPPWRPWEVPGISPAVATQCSTRNGSSVRHRHQCQVPRCLASSCGGTTLKYEEKWPGKVRLITYDSAAPGGVRNSLPSLRDHSPSFTCFLEHHSLCSKEFVRAVNQLTRELDPSTPYGDTVWGILTGFDEEDVLFAVRQPPLVIRRATGNSPMWVNTFPSGLWFSEGEKGVAIRKLPTEDSEQRETCPDDATAVFVRELSAVRDIDNDEGVDFIGTSGHATEQNLDMGYSFKSGALISDKGQLNGRLLDGSPLTPVERTECPKILSAAGNCLMGHILDEDSMALGWMHSACVVQMTGYVVETWFGYGGWGVNNYFCEEPGGMNFSEAFFANQQALLYTLESKYGQTCKVSGDIPREHEGLLHDRDNVAFYGDPAWEASLEKGSPRANYSHTVTKRTTAGDGGWAEWEYRLTTLQSGKWSRPPVYVFPARVQRQYYRYVAMSASGSSAKGAESSRPDDVVVYRRQREESKKVAVMSKLRKAASLGYSPAEHEELALALSNEERMKEKYFSGIMESAKEAVDEVRKEKEDHRGGIRNPQEQQTCMAGIAREAYRVKTIEVKLAFRTLRTRRWQRVAELINRHVKNFEYGAFHAAIIIGDTVLEWNDSSLVIPQKTCRTEWAFCSSVHSHDKGSMKTVLGSPVPVRASHERTDQCFDSIVKKLEDIRKEKELLISELVHVAVKYNTKLHYGVISNNCQHFVKDCLGVIDVSDDRFPFQGRVRELADLIVDGPNNTLSSDFPTHEELSSHVQAHIHEMSRGDIEYCLCLYHLFHAFNGGSKCSYETCHETTLTEALEKMMLE</sequence>
<dbReference type="AlphaFoldDB" id="A0AA35R3A3"/>
<evidence type="ECO:0000313" key="1">
    <source>
        <dbReference type="EMBL" id="CAI8001238.1"/>
    </source>
</evidence>
<gene>
    <name evidence="1" type="ORF">GBAR_LOCUS3143</name>
</gene>
<name>A0AA35R3A3_GEOBA</name>
<evidence type="ECO:0008006" key="3">
    <source>
        <dbReference type="Google" id="ProtNLM"/>
    </source>
</evidence>
<evidence type="ECO:0000313" key="2">
    <source>
        <dbReference type="Proteomes" id="UP001174909"/>
    </source>
</evidence>
<organism evidence="1 2">
    <name type="scientific">Geodia barretti</name>
    <name type="common">Barrett's horny sponge</name>
    <dbReference type="NCBI Taxonomy" id="519541"/>
    <lineage>
        <taxon>Eukaryota</taxon>
        <taxon>Metazoa</taxon>
        <taxon>Porifera</taxon>
        <taxon>Demospongiae</taxon>
        <taxon>Heteroscleromorpha</taxon>
        <taxon>Tetractinellida</taxon>
        <taxon>Astrophorina</taxon>
        <taxon>Geodiidae</taxon>
        <taxon>Geodia</taxon>
    </lineage>
</organism>
<dbReference type="EMBL" id="CASHTH010000429">
    <property type="protein sequence ID" value="CAI8001238.1"/>
    <property type="molecule type" value="Genomic_DNA"/>
</dbReference>